<keyword evidence="2 4" id="KW-0378">Hydrolase</keyword>
<dbReference type="GO" id="GO:0016985">
    <property type="term" value="F:mannan endo-1,4-beta-mannosidase activity"/>
    <property type="evidence" value="ECO:0007669"/>
    <property type="project" value="InterPro"/>
</dbReference>
<evidence type="ECO:0000313" key="7">
    <source>
        <dbReference type="EMBL" id="AII07555.1"/>
    </source>
</evidence>
<accession>A0A076EN73</accession>
<feature type="domain" description="GH26" evidence="6">
    <location>
        <begin position="29"/>
        <end position="326"/>
    </location>
</feature>
<organism evidence="7 8">
    <name type="scientific">Rhodococcus opacus</name>
    <name type="common">Nocardia opaca</name>
    <dbReference type="NCBI Taxonomy" id="37919"/>
    <lineage>
        <taxon>Bacteria</taxon>
        <taxon>Bacillati</taxon>
        <taxon>Actinomycetota</taxon>
        <taxon>Actinomycetes</taxon>
        <taxon>Mycobacteriales</taxon>
        <taxon>Nocardiaceae</taxon>
        <taxon>Rhodococcus</taxon>
    </lineage>
</organism>
<dbReference type="PROSITE" id="PS51257">
    <property type="entry name" value="PROKAR_LIPOPROTEIN"/>
    <property type="match status" value="1"/>
</dbReference>
<evidence type="ECO:0000259" key="6">
    <source>
        <dbReference type="PROSITE" id="PS51764"/>
    </source>
</evidence>
<sequence length="326" mass="35520">MRMGRHVVRLCMAAVVVTIVVSACGGGDSGCRGPMTPLDVHACLRFGVSTPGGPTAVEEFEGVAKIVGEPPTVVLSYSDFTSPPPIAGLRAVRDLGAVPVITWEPWRWLDGGRYGSSEFSLSSIAAGVHDRYLYRWADELIAWDALVYLRFAHEPNGTWYPWSVAQGTQPSSYVAAWRHIHDLFASKGADNVKWVWAPNVVFPGSSPMADLYPGDDYVDVLGVDGYNWGTTQSWSTWVEPAELFGPSLDELRNLAPRKPILVTEVGSADAGGSKADWIGTLVDFLTAQDDVSGFIWFDHDKEADWRLTSTPESAAALADALGRKYR</sequence>
<dbReference type="GO" id="GO:0006080">
    <property type="term" value="P:substituted mannan metabolic process"/>
    <property type="evidence" value="ECO:0007669"/>
    <property type="project" value="InterPro"/>
</dbReference>
<proteinExistence type="inferred from homology"/>
<keyword evidence="5" id="KW-0732">Signal</keyword>
<evidence type="ECO:0000313" key="8">
    <source>
        <dbReference type="Proteomes" id="UP000028488"/>
    </source>
</evidence>
<dbReference type="InterPro" id="IPR022790">
    <property type="entry name" value="GH26_dom"/>
</dbReference>
<dbReference type="PANTHER" id="PTHR40079">
    <property type="entry name" value="MANNAN ENDO-1,4-BETA-MANNOSIDASE E-RELATED"/>
    <property type="match status" value="1"/>
</dbReference>
<evidence type="ECO:0000256" key="5">
    <source>
        <dbReference type="SAM" id="SignalP"/>
    </source>
</evidence>
<evidence type="ECO:0000256" key="3">
    <source>
        <dbReference type="ARBA" id="ARBA00023295"/>
    </source>
</evidence>
<dbReference type="eggNOG" id="COG4124">
    <property type="taxonomic scope" value="Bacteria"/>
</dbReference>
<dbReference type="PROSITE" id="PS51764">
    <property type="entry name" value="GH26"/>
    <property type="match status" value="1"/>
</dbReference>
<dbReference type="PRINTS" id="PR00739">
    <property type="entry name" value="GLHYDRLASE26"/>
</dbReference>
<feature type="active site" description="Proton donor" evidence="4">
    <location>
        <position position="154"/>
    </location>
</feature>
<name>A0A076EN73_RHOOP</name>
<dbReference type="Proteomes" id="UP000028488">
    <property type="component" value="Chromosome"/>
</dbReference>
<feature type="chain" id="PRO_5001711349" evidence="5">
    <location>
        <begin position="24"/>
        <end position="326"/>
    </location>
</feature>
<protein>
    <submittedName>
        <fullName evidence="7">Endoglucanase</fullName>
    </submittedName>
</protein>
<evidence type="ECO:0000256" key="4">
    <source>
        <dbReference type="PROSITE-ProRule" id="PRU01100"/>
    </source>
</evidence>
<dbReference type="Gene3D" id="3.20.20.80">
    <property type="entry name" value="Glycosidases"/>
    <property type="match status" value="1"/>
</dbReference>
<reference evidence="7 8" key="1">
    <citation type="submission" date="2014-07" db="EMBL/GenBank/DDBJ databases">
        <title>Genome Sequence of Rhodococcus opacus Strain R7, a Biodegrader of Mono- and Polycyclic Aromatic Hydrocarbons.</title>
        <authorList>
            <person name="Di Gennaro P."/>
            <person name="Zampolli J."/>
            <person name="Presti I."/>
            <person name="Cappelletti M."/>
            <person name="D'Ursi P."/>
            <person name="Orro A."/>
            <person name="Mezzelani A."/>
            <person name="Milanesi L."/>
        </authorList>
    </citation>
    <scope>NUCLEOTIDE SEQUENCE [LARGE SCALE GENOMIC DNA]</scope>
    <source>
        <strain evidence="7 8">R7</strain>
    </source>
</reference>
<dbReference type="InterPro" id="IPR017853">
    <property type="entry name" value="GH"/>
</dbReference>
<evidence type="ECO:0000256" key="2">
    <source>
        <dbReference type="ARBA" id="ARBA00022801"/>
    </source>
</evidence>
<dbReference type="Pfam" id="PF02156">
    <property type="entry name" value="Glyco_hydro_26"/>
    <property type="match status" value="1"/>
</dbReference>
<dbReference type="InterPro" id="IPR000805">
    <property type="entry name" value="Glyco_hydro_26"/>
</dbReference>
<dbReference type="EMBL" id="CP008947">
    <property type="protein sequence ID" value="AII07555.1"/>
    <property type="molecule type" value="Genomic_DNA"/>
</dbReference>
<comment type="similarity">
    <text evidence="1 4">Belongs to the glycosyl hydrolase 26 family.</text>
</comment>
<feature type="signal peptide" evidence="5">
    <location>
        <begin position="1"/>
        <end position="23"/>
    </location>
</feature>
<keyword evidence="3 4" id="KW-0326">Glycosidase</keyword>
<evidence type="ECO:0000256" key="1">
    <source>
        <dbReference type="ARBA" id="ARBA00007754"/>
    </source>
</evidence>
<dbReference type="PANTHER" id="PTHR40079:SF4">
    <property type="entry name" value="GH26 DOMAIN-CONTAINING PROTEIN-RELATED"/>
    <property type="match status" value="1"/>
</dbReference>
<feature type="active site" description="Nucleophile" evidence="4">
    <location>
        <position position="264"/>
    </location>
</feature>
<dbReference type="AlphaFoldDB" id="A0A076EN73"/>
<gene>
    <name evidence="7" type="ORF">EP51_24020</name>
</gene>
<dbReference type="SUPFAM" id="SSF51445">
    <property type="entry name" value="(Trans)glycosidases"/>
    <property type="match status" value="1"/>
</dbReference>